<dbReference type="Proteomes" id="UP000004816">
    <property type="component" value="Unassembled WGS sequence"/>
</dbReference>
<proteinExistence type="inferred from homology"/>
<evidence type="ECO:0000256" key="4">
    <source>
        <dbReference type="RuleBase" id="RU003690"/>
    </source>
</evidence>
<organism evidence="7 8">
    <name type="scientific">Segniliparus rugosus (strain ATCC BAA-974 / DSM 45345 / CCUG 50838 / CIP 108380 / JCM 13579 / CDC 945)</name>
    <dbReference type="NCBI Taxonomy" id="679197"/>
    <lineage>
        <taxon>Bacteria</taxon>
        <taxon>Bacillati</taxon>
        <taxon>Actinomycetota</taxon>
        <taxon>Actinomycetes</taxon>
        <taxon>Mycobacteriales</taxon>
        <taxon>Segniliparaceae</taxon>
        <taxon>Segniliparus</taxon>
    </lineage>
</organism>
<gene>
    <name evidence="7" type="ORF">HMPREF9336_03329</name>
</gene>
<evidence type="ECO:0000256" key="5">
    <source>
        <dbReference type="SAM" id="MobiDB-lite"/>
    </source>
</evidence>
<comment type="caution">
    <text evidence="7">The sequence shown here is derived from an EMBL/GenBank/DDBJ whole genome shotgun (WGS) entry which is preliminary data.</text>
</comment>
<keyword evidence="8" id="KW-1185">Reference proteome</keyword>
<dbReference type="GO" id="GO:0008422">
    <property type="term" value="F:beta-glucosidase activity"/>
    <property type="evidence" value="ECO:0007669"/>
    <property type="project" value="TreeGrafter"/>
</dbReference>
<keyword evidence="6" id="KW-0732">Signal</keyword>
<dbReference type="AlphaFoldDB" id="E5XV07"/>
<sequence length="444" mass="49540">MKQIPWFFKPLLATVAAAAVLALIATLTTAPSKSRGLGDGFLWGIASSGFQSEGNPPDSNWTRIANSPLVTDRIGTSVDFRHRYKEDIALAKDLGVKVYRIGIEWSRLEPRPGQSDEAEWAYYDDVVKTIKAAGMRPMLTIDHWVYPGWVADQGGWKVSKTVDDWLANARRVVDRYQADDPLWVTINEPAVYLSMQTVLDGAGADQAASVADRLVRANNEAYDYIHAKSPRSMVTSNLAYMPGIEDQIDTMLTDRMRTDYVGIDYYYGTSAGAPIDIPTALKSDPKKLMEMNLAPWTNPLQPEGIYYVLRRYAKRYPGKPLYIVENGMPTEDGKPRADGVTRAQQIRDTVYWVQRAKDDGIPVIGYNVWSLTDNYEWGSYHPRFGLYTVDVTSDPTLARKPTDGVAAYKRIVAEHGLPDGYRPETAPVSCSQVDPPASCDQPVR</sequence>
<dbReference type="Pfam" id="PF00232">
    <property type="entry name" value="Glyco_hydro_1"/>
    <property type="match status" value="2"/>
</dbReference>
<dbReference type="GO" id="GO:0005975">
    <property type="term" value="P:carbohydrate metabolic process"/>
    <property type="evidence" value="ECO:0007669"/>
    <property type="project" value="InterPro"/>
</dbReference>
<dbReference type="SUPFAM" id="SSF51445">
    <property type="entry name" value="(Trans)glycosidases"/>
    <property type="match status" value="1"/>
</dbReference>
<comment type="similarity">
    <text evidence="1 4">Belongs to the glycosyl hydrolase 1 family.</text>
</comment>
<dbReference type="PANTHER" id="PTHR10353:SF36">
    <property type="entry name" value="LP05116P"/>
    <property type="match status" value="1"/>
</dbReference>
<name>E5XV07_SEGRC</name>
<dbReference type="InterPro" id="IPR001360">
    <property type="entry name" value="Glyco_hydro_1"/>
</dbReference>
<dbReference type="PRINTS" id="PR00131">
    <property type="entry name" value="GLHYDRLASE1"/>
</dbReference>
<evidence type="ECO:0000313" key="7">
    <source>
        <dbReference type="EMBL" id="EFV11843.1"/>
    </source>
</evidence>
<feature type="chain" id="PRO_5039726980" description="Beta-glucosidase" evidence="6">
    <location>
        <begin position="19"/>
        <end position="444"/>
    </location>
</feature>
<feature type="signal peptide" evidence="6">
    <location>
        <begin position="1"/>
        <end position="18"/>
    </location>
</feature>
<dbReference type="EMBL" id="ACZI02000001">
    <property type="protein sequence ID" value="EFV11843.1"/>
    <property type="molecule type" value="Genomic_DNA"/>
</dbReference>
<dbReference type="HOGENOM" id="CLU_001859_1_3_11"/>
<evidence type="ECO:0008006" key="9">
    <source>
        <dbReference type="Google" id="ProtNLM"/>
    </source>
</evidence>
<evidence type="ECO:0000256" key="6">
    <source>
        <dbReference type="SAM" id="SignalP"/>
    </source>
</evidence>
<dbReference type="STRING" id="679197.HMPREF9336_03329"/>
<dbReference type="Gene3D" id="3.20.20.80">
    <property type="entry name" value="Glycosidases"/>
    <property type="match status" value="2"/>
</dbReference>
<keyword evidence="3" id="KW-0326">Glycosidase</keyword>
<dbReference type="PANTHER" id="PTHR10353">
    <property type="entry name" value="GLYCOSYL HYDROLASE"/>
    <property type="match status" value="1"/>
</dbReference>
<evidence type="ECO:0000256" key="2">
    <source>
        <dbReference type="ARBA" id="ARBA00022801"/>
    </source>
</evidence>
<feature type="region of interest" description="Disordered" evidence="5">
    <location>
        <begin position="419"/>
        <end position="444"/>
    </location>
</feature>
<evidence type="ECO:0000256" key="1">
    <source>
        <dbReference type="ARBA" id="ARBA00010838"/>
    </source>
</evidence>
<dbReference type="OrthoDB" id="9765195at2"/>
<evidence type="ECO:0000256" key="3">
    <source>
        <dbReference type="ARBA" id="ARBA00023295"/>
    </source>
</evidence>
<protein>
    <recommendedName>
        <fullName evidence="9">Beta-glucosidase</fullName>
    </recommendedName>
</protein>
<dbReference type="RefSeq" id="WP_007472253.1">
    <property type="nucleotide sequence ID" value="NZ_KI391953.1"/>
</dbReference>
<reference evidence="7 8" key="1">
    <citation type="journal article" date="2011" name="Stand. Genomic Sci.">
        <title>High quality draft genome sequence of Segniliparus rugosus CDC 945(T)= (ATCC BAA-974(T)).</title>
        <authorList>
            <person name="Earl A.M."/>
            <person name="Desjardins C.A."/>
            <person name="Fitzgerald M.G."/>
            <person name="Arachchi H.M."/>
            <person name="Zeng Q."/>
            <person name="Mehta T."/>
            <person name="Griggs A."/>
            <person name="Birren B.W."/>
            <person name="Toney N.C."/>
            <person name="Carr J."/>
            <person name="Posey J."/>
            <person name="Butler W.R."/>
        </authorList>
    </citation>
    <scope>NUCLEOTIDE SEQUENCE [LARGE SCALE GENOMIC DNA]</scope>
    <source>
        <strain evidence="8">ATCC BAA-974 / DSM 45345 / CCUG 50838 / CIP 108380 / JCM 13579 / CDC 945</strain>
    </source>
</reference>
<keyword evidence="2" id="KW-0378">Hydrolase</keyword>
<accession>E5XV07</accession>
<evidence type="ECO:0000313" key="8">
    <source>
        <dbReference type="Proteomes" id="UP000004816"/>
    </source>
</evidence>
<dbReference type="eggNOG" id="COG2723">
    <property type="taxonomic scope" value="Bacteria"/>
</dbReference>
<dbReference type="InterPro" id="IPR017853">
    <property type="entry name" value="GH"/>
</dbReference>